<keyword evidence="2" id="KW-1185">Reference proteome</keyword>
<name>A0AC61MRT9_9FIRM</name>
<sequence>MKKKKTAVVLFPYFCNFEIAVLLSKLQMENKPVVYIGASQEIYRCEEGIQTIVDKTYDECDFNEFDSLVITGSYAKGQYILFKDEKLHKIIREFNEDKKLIAAISSGPMTLCKAGIMKNRKFIAGVEKKWYLEDENIKLKEEDMEGLIGYKDVEKMIKEPDFMLDENILTALGYKYVEWANEFIRIIK</sequence>
<gene>
    <name evidence="1" type="ORF">JFY71_01670</name>
</gene>
<organism evidence="1 2">
    <name type="scientific">Miniphocaeibacter halophilus</name>
    <dbReference type="NCBI Taxonomy" id="2931922"/>
    <lineage>
        <taxon>Bacteria</taxon>
        <taxon>Bacillati</taxon>
        <taxon>Bacillota</taxon>
        <taxon>Tissierellia</taxon>
        <taxon>Tissierellales</taxon>
        <taxon>Peptoniphilaceae</taxon>
        <taxon>Miniphocaeibacter</taxon>
    </lineage>
</organism>
<protein>
    <submittedName>
        <fullName evidence="1">DJ-1/PfpI family protein</fullName>
    </submittedName>
</protein>
<dbReference type="EMBL" id="CP066744">
    <property type="protein sequence ID" value="QQK08275.1"/>
    <property type="molecule type" value="Genomic_DNA"/>
</dbReference>
<proteinExistence type="predicted"/>
<evidence type="ECO:0000313" key="1">
    <source>
        <dbReference type="EMBL" id="QQK08275.1"/>
    </source>
</evidence>
<accession>A0AC61MRT9</accession>
<dbReference type="Proteomes" id="UP000595814">
    <property type="component" value="Chromosome"/>
</dbReference>
<reference evidence="1 2" key="1">
    <citation type="journal article" date="2022" name="Int. J. Syst. Evol. Microbiol.">
        <title>Miniphocaeibacter halophilus sp. nov., an ammonium-tolerant acetate-producing bacterium isolated from a biogas system.</title>
        <authorList>
            <person name="Schnurer A."/>
            <person name="Singh A."/>
            <person name="Bi S."/>
            <person name="Qiao W."/>
            <person name="Westerholm M."/>
        </authorList>
    </citation>
    <scope>NUCLEOTIDE SEQUENCE [LARGE SCALE GENOMIC DNA]</scope>
    <source>
        <strain evidence="1 2">AMB_01</strain>
    </source>
</reference>
<evidence type="ECO:0000313" key="2">
    <source>
        <dbReference type="Proteomes" id="UP000595814"/>
    </source>
</evidence>